<evidence type="ECO:0000256" key="3">
    <source>
        <dbReference type="ARBA" id="ARBA00023163"/>
    </source>
</evidence>
<dbReference type="KEGG" id="asul:DFR86_10235"/>
<feature type="domain" description="HTH asnC-type" evidence="4">
    <location>
        <begin position="1"/>
        <end position="60"/>
    </location>
</feature>
<dbReference type="InterPro" id="IPR050684">
    <property type="entry name" value="HTH-Siroheme_Decarb"/>
</dbReference>
<dbReference type="Proteomes" id="UP000248410">
    <property type="component" value="Chromosome"/>
</dbReference>
<gene>
    <name evidence="5" type="ORF">DFR86_10235</name>
</gene>
<dbReference type="InterPro" id="IPR019888">
    <property type="entry name" value="Tscrpt_reg_AsnC-like"/>
</dbReference>
<reference evidence="5 6" key="1">
    <citation type="submission" date="2018-05" db="EMBL/GenBank/DDBJ databases">
        <title>Complete Genome Sequences of Extremely Thermoacidophilic, Metal-Mobilizing Type-Strain Members of the Archaeal Family Sulfolobaceae: Acidianus brierleyi DSM-1651T, Acidianus sulfidivorans DSM-18786T, Metallosphaera hakonensis DSM-7519T, and Metallosphaera prunae DSM-10039T.</title>
        <authorList>
            <person name="Counts J.A."/>
            <person name="Kelly R.M."/>
        </authorList>
    </citation>
    <scope>NUCLEOTIDE SEQUENCE [LARGE SCALE GENOMIC DNA]</scope>
    <source>
        <strain evidence="5 6">JP7</strain>
    </source>
</reference>
<dbReference type="CDD" id="cd00090">
    <property type="entry name" value="HTH_ARSR"/>
    <property type="match status" value="1"/>
</dbReference>
<dbReference type="PROSITE" id="PS50956">
    <property type="entry name" value="HTH_ASNC_2"/>
    <property type="match status" value="1"/>
</dbReference>
<keyword evidence="1" id="KW-0805">Transcription regulation</keyword>
<dbReference type="PANTHER" id="PTHR43413:SF8">
    <property type="entry name" value="HTH-TYPE TRANSCRIPTIONAL REGULATOR PTR1"/>
    <property type="match status" value="1"/>
</dbReference>
<keyword evidence="3" id="KW-0804">Transcription</keyword>
<dbReference type="InterPro" id="IPR036388">
    <property type="entry name" value="WH-like_DNA-bd_sf"/>
</dbReference>
<dbReference type="InterPro" id="IPR000485">
    <property type="entry name" value="AsnC-type_HTH_dom"/>
</dbReference>
<dbReference type="PRINTS" id="PR00033">
    <property type="entry name" value="HTHASNC"/>
</dbReference>
<dbReference type="PANTHER" id="PTHR43413">
    <property type="entry name" value="TRANSCRIPTIONAL REGULATOR, ASNC FAMILY"/>
    <property type="match status" value="1"/>
</dbReference>
<dbReference type="AlphaFoldDB" id="A0A2U9IPA3"/>
<dbReference type="EMBL" id="CP029288">
    <property type="protein sequence ID" value="AWR97878.1"/>
    <property type="molecule type" value="Genomic_DNA"/>
</dbReference>
<evidence type="ECO:0000313" key="6">
    <source>
        <dbReference type="Proteomes" id="UP000248410"/>
    </source>
</evidence>
<dbReference type="GeneID" id="36838350"/>
<protein>
    <submittedName>
        <fullName evidence="5">AsnC family transcriptional regulator</fullName>
    </submittedName>
</protein>
<dbReference type="OrthoDB" id="6995at2157"/>
<dbReference type="Pfam" id="PF13412">
    <property type="entry name" value="HTH_24"/>
    <property type="match status" value="2"/>
</dbReference>
<evidence type="ECO:0000313" key="5">
    <source>
        <dbReference type="EMBL" id="AWR97878.1"/>
    </source>
</evidence>
<dbReference type="SMART" id="SM00344">
    <property type="entry name" value="HTH_ASNC"/>
    <property type="match status" value="1"/>
</dbReference>
<dbReference type="InterPro" id="IPR011991">
    <property type="entry name" value="ArsR-like_HTH"/>
</dbReference>
<dbReference type="Gene3D" id="1.10.10.10">
    <property type="entry name" value="Winged helix-like DNA-binding domain superfamily/Winged helix DNA-binding domain"/>
    <property type="match status" value="2"/>
</dbReference>
<keyword evidence="2" id="KW-0238">DNA-binding</keyword>
<dbReference type="InterPro" id="IPR036390">
    <property type="entry name" value="WH_DNA-bd_sf"/>
</dbReference>
<dbReference type="SUPFAM" id="SSF46785">
    <property type="entry name" value="Winged helix' DNA-binding domain"/>
    <property type="match status" value="2"/>
</dbReference>
<organism evidence="5 6">
    <name type="scientific">Acidianus sulfidivorans JP7</name>
    <dbReference type="NCBI Taxonomy" id="619593"/>
    <lineage>
        <taxon>Archaea</taxon>
        <taxon>Thermoproteota</taxon>
        <taxon>Thermoprotei</taxon>
        <taxon>Sulfolobales</taxon>
        <taxon>Sulfolobaceae</taxon>
        <taxon>Acidianus</taxon>
    </lineage>
</organism>
<evidence type="ECO:0000259" key="4">
    <source>
        <dbReference type="PROSITE" id="PS50956"/>
    </source>
</evidence>
<name>A0A2U9IPA3_9CREN</name>
<dbReference type="GO" id="GO:0043565">
    <property type="term" value="F:sequence-specific DNA binding"/>
    <property type="evidence" value="ECO:0007669"/>
    <property type="project" value="InterPro"/>
</dbReference>
<evidence type="ECO:0000256" key="2">
    <source>
        <dbReference type="ARBA" id="ARBA00023125"/>
    </source>
</evidence>
<evidence type="ECO:0000256" key="1">
    <source>
        <dbReference type="ARBA" id="ARBA00023015"/>
    </source>
</evidence>
<proteinExistence type="predicted"/>
<accession>A0A2U9IPA3</accession>
<dbReference type="RefSeq" id="WP_110380768.1">
    <property type="nucleotide sequence ID" value="NZ_CP029288.2"/>
</dbReference>
<sequence>MDDIDKKILFYLFKDGRISFRNIASLLNLTPPSVIYRIKKLEEDEILKGYALFVNPNFYNKYYSFVAFKNIKDLDKNYVFLKFKCVEWLNVYGIFGNSISEIEDKISDMREYLGEYTMKYIPNQNLVQPKEIDQKIISILKENPRYTSGDISKILGIESKHVSKRLEILKKRGYFTVLPIIDIPKSNVSLFSIFSKRVDKIKNILEQCKIMEIVDGNSGIQVCFSENINTVRKYVMSVRDVDPEADVMIIYDYYLSSPV</sequence>
<keyword evidence="6" id="KW-1185">Reference proteome</keyword>